<evidence type="ECO:0000313" key="4">
    <source>
        <dbReference type="EMBL" id="OBR07988.1"/>
    </source>
</evidence>
<evidence type="ECO:0000313" key="5">
    <source>
        <dbReference type="Proteomes" id="UP000092177"/>
    </source>
</evidence>
<comment type="similarity">
    <text evidence="1">Belongs to the ustYa family.</text>
</comment>
<evidence type="ECO:0000256" key="2">
    <source>
        <dbReference type="SAM" id="MobiDB-lite"/>
    </source>
</evidence>
<dbReference type="KEGG" id="chig:CH63R_09509"/>
<dbReference type="GO" id="GO:0043386">
    <property type="term" value="P:mycotoxin biosynthetic process"/>
    <property type="evidence" value="ECO:0007669"/>
    <property type="project" value="InterPro"/>
</dbReference>
<evidence type="ECO:0000256" key="3">
    <source>
        <dbReference type="SAM" id="Phobius"/>
    </source>
</evidence>
<feature type="region of interest" description="Disordered" evidence="2">
    <location>
        <begin position="422"/>
        <end position="453"/>
    </location>
</feature>
<dbReference type="PANTHER" id="PTHR35896">
    <property type="entry name" value="IG-LIKE DOMAIN-CONTAINING PROTEIN"/>
    <property type="match status" value="1"/>
</dbReference>
<dbReference type="PANTHER" id="PTHR35896:SF3">
    <property type="entry name" value="MAJOR FACILITATOR SUPERFAMILY TRANSPORTER"/>
    <property type="match status" value="1"/>
</dbReference>
<dbReference type="GeneID" id="28868590"/>
<dbReference type="AlphaFoldDB" id="A0A1B7Y7T4"/>
<sequence length="625" mass="69853">MYWFFKFVNKHRYSVIPDSATAKRGKEPTPHRQHDSKIATWALILGLIWAASLAAIFGYYRSPMYNYDTIDHRTKRCGKTSAEARARGCHFDPVSFAWLPEECLDRELADEFRAVNWTLYADINATRAISEKEFSDDLMDTFLTNENHRLHCVYSWMRLHRSIQAGKPLHSGLSYDHTKHCGSVLTADRPPKEIITKALSPSKKSGMCWGMPAAHPALADSVPAAVRASGSVGEKGGTGDIHVSRIPVAPAITEFWPGGRCLSPAREWSACPGTDKTPEEPPVRLVKCRPARITSRPGPPTFVFYRDRSSPLRSVELTTMELLSFSSHEKLNICETTWNRRDPTLNFHDRLLSTSTNRVSVLVRLNIETVSAFALHLSGRLLTGCHTYHQNCHVCSKLGQHLLFAEAPRESTLPNTVAATMQKRHPVESQPLMGSNTDLPDVEKPPDNQSQSKNQRWHILLGVAIGIAYGCSLTMLSSSKTEQHEGSQPTLSGFPVASEINALVPECLSVTKNDLFKLDRLMAIYRKLDAWRGTGERLGPPDSSSSFNDSSIQNGQPPIQPMRHLLHCFDFIKQAILCCGDCTSEPHQEDRHGNHLQAGMDTLRVCKDFDKILSYANAHAPKRIK</sequence>
<gene>
    <name evidence="4" type="ORF">CH63R_09509</name>
</gene>
<keyword evidence="3" id="KW-1133">Transmembrane helix</keyword>
<dbReference type="VEuPathDB" id="FungiDB:CH63R_09509"/>
<keyword evidence="5" id="KW-1185">Reference proteome</keyword>
<dbReference type="Pfam" id="PF11807">
    <property type="entry name" value="UstYa"/>
    <property type="match status" value="1"/>
</dbReference>
<dbReference type="InterPro" id="IPR021765">
    <property type="entry name" value="UstYa-like"/>
</dbReference>
<dbReference type="RefSeq" id="XP_018156506.1">
    <property type="nucleotide sequence ID" value="XM_018304483.1"/>
</dbReference>
<name>A0A1B7Y7T4_COLHI</name>
<proteinExistence type="inferred from homology"/>
<evidence type="ECO:0000256" key="1">
    <source>
        <dbReference type="ARBA" id="ARBA00035112"/>
    </source>
</evidence>
<keyword evidence="3" id="KW-0472">Membrane</keyword>
<keyword evidence="3" id="KW-0812">Transmembrane</keyword>
<accession>A0A1B7Y7T4</accession>
<dbReference type="Proteomes" id="UP000092177">
    <property type="component" value="Chromosome 6"/>
</dbReference>
<organism evidence="4 5">
    <name type="scientific">Colletotrichum higginsianum (strain IMI 349063)</name>
    <name type="common">Crucifer anthracnose fungus</name>
    <dbReference type="NCBI Taxonomy" id="759273"/>
    <lineage>
        <taxon>Eukaryota</taxon>
        <taxon>Fungi</taxon>
        <taxon>Dikarya</taxon>
        <taxon>Ascomycota</taxon>
        <taxon>Pezizomycotina</taxon>
        <taxon>Sordariomycetes</taxon>
        <taxon>Hypocreomycetidae</taxon>
        <taxon>Glomerellales</taxon>
        <taxon>Glomerellaceae</taxon>
        <taxon>Colletotrichum</taxon>
        <taxon>Colletotrichum destructivum species complex</taxon>
    </lineage>
</organism>
<dbReference type="InterPro" id="IPR053008">
    <property type="entry name" value="Phomopsin_biosynth_assoc"/>
</dbReference>
<feature type="transmembrane region" description="Helical" evidence="3">
    <location>
        <begin position="38"/>
        <end position="60"/>
    </location>
</feature>
<comment type="caution">
    <text evidence="4">The sequence shown here is derived from an EMBL/GenBank/DDBJ whole genome shotgun (WGS) entry which is preliminary data.</text>
</comment>
<dbReference type="EMBL" id="LTAN01000006">
    <property type="protein sequence ID" value="OBR07988.1"/>
    <property type="molecule type" value="Genomic_DNA"/>
</dbReference>
<reference evidence="5" key="1">
    <citation type="journal article" date="2017" name="BMC Genomics">
        <title>Gapless genome assembly of Colletotrichum higginsianum reveals chromosome structure and association of transposable elements with secondary metabolite gene clusters.</title>
        <authorList>
            <person name="Dallery J.-F."/>
            <person name="Lapalu N."/>
            <person name="Zampounis A."/>
            <person name="Pigne S."/>
            <person name="Luyten I."/>
            <person name="Amselem J."/>
            <person name="Wittenberg A.H.J."/>
            <person name="Zhou S."/>
            <person name="de Queiroz M.V."/>
            <person name="Robin G.P."/>
            <person name="Auger A."/>
            <person name="Hainaut M."/>
            <person name="Henrissat B."/>
            <person name="Kim K.-T."/>
            <person name="Lee Y.-H."/>
            <person name="Lespinet O."/>
            <person name="Schwartz D.C."/>
            <person name="Thon M.R."/>
            <person name="O'Connell R.J."/>
        </authorList>
    </citation>
    <scope>NUCLEOTIDE SEQUENCE [LARGE SCALE GENOMIC DNA]</scope>
    <source>
        <strain evidence="5">IMI 349063</strain>
    </source>
</reference>
<feature type="region of interest" description="Disordered" evidence="2">
    <location>
        <begin position="535"/>
        <end position="556"/>
    </location>
</feature>
<protein>
    <submittedName>
        <fullName evidence="4">Major facilitator superfamily transporter</fullName>
    </submittedName>
</protein>
<feature type="compositionally biased region" description="Low complexity" evidence="2">
    <location>
        <begin position="542"/>
        <end position="551"/>
    </location>
</feature>